<feature type="region of interest" description="Disordered" evidence="3">
    <location>
        <begin position="234"/>
        <end position="380"/>
    </location>
</feature>
<proteinExistence type="inferred from homology"/>
<dbReference type="OrthoDB" id="341511at2759"/>
<name>A0A1Z5KC76_FISSO</name>
<dbReference type="GO" id="GO:0000712">
    <property type="term" value="P:resolution of meiotic recombination intermediates"/>
    <property type="evidence" value="ECO:0007669"/>
    <property type="project" value="TreeGrafter"/>
</dbReference>
<dbReference type="Pfam" id="PF08585">
    <property type="entry name" value="RMI1_N_C"/>
    <property type="match status" value="1"/>
</dbReference>
<dbReference type="Gene3D" id="2.40.50.770">
    <property type="entry name" value="RecQ-mediated genome instability protein Rmi1, C-terminal domain"/>
    <property type="match status" value="1"/>
</dbReference>
<evidence type="ECO:0000313" key="6">
    <source>
        <dbReference type="Proteomes" id="UP000198406"/>
    </source>
</evidence>
<dbReference type="GO" id="GO:0031422">
    <property type="term" value="C:RecQ family helicase-topoisomerase III complex"/>
    <property type="evidence" value="ECO:0007669"/>
    <property type="project" value="TreeGrafter"/>
</dbReference>
<dbReference type="AlphaFoldDB" id="A0A1Z5KC76"/>
<dbReference type="PANTHER" id="PTHR14790:SF15">
    <property type="entry name" value="RECQ-MEDIATED GENOME INSTABILITY PROTEIN 1"/>
    <property type="match status" value="1"/>
</dbReference>
<evidence type="ECO:0000313" key="5">
    <source>
        <dbReference type="EMBL" id="GAX23508.1"/>
    </source>
</evidence>
<feature type="compositionally biased region" description="Polar residues" evidence="3">
    <location>
        <begin position="260"/>
        <end position="285"/>
    </location>
</feature>
<dbReference type="InterPro" id="IPR042470">
    <property type="entry name" value="RMI1_N_C_sf"/>
</dbReference>
<feature type="compositionally biased region" description="Low complexity" evidence="3">
    <location>
        <begin position="293"/>
        <end position="304"/>
    </location>
</feature>
<dbReference type="PANTHER" id="PTHR14790">
    <property type="entry name" value="RECQ-MEDIATED GENOME INSTABILITY PROTEIN 1 RMI1"/>
    <property type="match status" value="1"/>
</dbReference>
<feature type="compositionally biased region" description="Low complexity" evidence="3">
    <location>
        <begin position="366"/>
        <end position="379"/>
    </location>
</feature>
<gene>
    <name evidence="5" type="ORF">FisN_14Hh318</name>
</gene>
<feature type="domain" description="RecQ mediated genome instability protein 1 OB-fold" evidence="4">
    <location>
        <begin position="99"/>
        <end position="207"/>
    </location>
</feature>
<dbReference type="GO" id="GO:0016604">
    <property type="term" value="C:nuclear body"/>
    <property type="evidence" value="ECO:0007669"/>
    <property type="project" value="TreeGrafter"/>
</dbReference>
<evidence type="ECO:0000259" key="4">
    <source>
        <dbReference type="Pfam" id="PF08585"/>
    </source>
</evidence>
<evidence type="ECO:0000256" key="3">
    <source>
        <dbReference type="SAM" id="MobiDB-lite"/>
    </source>
</evidence>
<evidence type="ECO:0000256" key="1">
    <source>
        <dbReference type="ARBA" id="ARBA00006395"/>
    </source>
</evidence>
<reference evidence="5 6" key="1">
    <citation type="journal article" date="2015" name="Plant Cell">
        <title>Oil accumulation by the oleaginous diatom Fistulifera solaris as revealed by the genome and transcriptome.</title>
        <authorList>
            <person name="Tanaka T."/>
            <person name="Maeda Y."/>
            <person name="Veluchamy A."/>
            <person name="Tanaka M."/>
            <person name="Abida H."/>
            <person name="Marechal E."/>
            <person name="Bowler C."/>
            <person name="Muto M."/>
            <person name="Sunaga Y."/>
            <person name="Tanaka M."/>
            <person name="Yoshino T."/>
            <person name="Taniguchi T."/>
            <person name="Fukuda Y."/>
            <person name="Nemoto M."/>
            <person name="Matsumoto M."/>
            <person name="Wong P.S."/>
            <person name="Aburatani S."/>
            <person name="Fujibuchi W."/>
        </authorList>
    </citation>
    <scope>NUCLEOTIDE SEQUENCE [LARGE SCALE GENOMIC DNA]</scope>
    <source>
        <strain evidence="5 6">JPCC DA0580</strain>
    </source>
</reference>
<protein>
    <recommendedName>
        <fullName evidence="2">RecQ-mediated genome instability protein 1</fullName>
    </recommendedName>
</protein>
<dbReference type="Proteomes" id="UP000198406">
    <property type="component" value="Unassembled WGS sequence"/>
</dbReference>
<comment type="caution">
    <text evidence="5">The sequence shown here is derived from an EMBL/GenBank/DDBJ whole genome shotgun (WGS) entry which is preliminary data.</text>
</comment>
<comment type="similarity">
    <text evidence="1">Belongs to the RMI1 family.</text>
</comment>
<feature type="compositionally biased region" description="Acidic residues" evidence="3">
    <location>
        <begin position="239"/>
        <end position="248"/>
    </location>
</feature>
<dbReference type="InParanoid" id="A0A1Z5KC76"/>
<evidence type="ECO:0000256" key="2">
    <source>
        <dbReference type="ARBA" id="ARBA00018987"/>
    </source>
</evidence>
<dbReference type="EMBL" id="BDSP01000202">
    <property type="protein sequence ID" value="GAX23508.1"/>
    <property type="molecule type" value="Genomic_DNA"/>
</dbReference>
<organism evidence="5 6">
    <name type="scientific">Fistulifera solaris</name>
    <name type="common">Oleaginous diatom</name>
    <dbReference type="NCBI Taxonomy" id="1519565"/>
    <lineage>
        <taxon>Eukaryota</taxon>
        <taxon>Sar</taxon>
        <taxon>Stramenopiles</taxon>
        <taxon>Ochrophyta</taxon>
        <taxon>Bacillariophyta</taxon>
        <taxon>Bacillariophyceae</taxon>
        <taxon>Bacillariophycidae</taxon>
        <taxon>Naviculales</taxon>
        <taxon>Naviculaceae</taxon>
        <taxon>Fistulifera</taxon>
    </lineage>
</organism>
<sequence>MLDVTLIRQQLLEFAGVSPSSHWLEDCRAALQVSGQEQITDSYLHQILYHDLRDVVRELDEQENYGPLSEVAIALRQAQAQSMQASHQYKALLPSSFRLLVQLEEILDVSVNAQARYENGPASNASPTPVGNQQKRCLKMVYSDGYDSNEILVATETSPIPSLSVQSRAGCKVILMGPIQLRHGMALWNSTTTLVLGGEVEALVQIQKAAIEQAKRVAGVGIDPTIKALIWNNQQPIGEDGEPQDEAEFESRDLPPSVPPTLNTGTGNGSSSMQTMNGAQHSNLSRPGLETLPTSRASSRSTSPVPLPSAQIGRPLSHAPPQQPASNNSTGLQNFTTQSNRSTGSTQSRNPYASNHNNRHGHALKSTNTSPVPSSNSNNYVDLVDLTDSVESSHGTNDLSEVNTNGAVNTPLQMTTNVTSESIPYNQLLEIIQLAIRDPEAYRRAFGMTWNVELQQVGTKDYFNIEKRKNRAKGDEKKHEYVVTAKFKCPGDGIPISFKIDSATIVEPYFQLSPSDMRQLRKDDKERANTLVRDGGKLLQADMYQLRLYQVSLLLSPEEFFQDRTAPATLDGPTPLLLLAKKKN</sequence>
<dbReference type="InterPro" id="IPR013894">
    <property type="entry name" value="RMI1_OB"/>
</dbReference>
<accession>A0A1Z5KC76</accession>
<dbReference type="GO" id="GO:0000724">
    <property type="term" value="P:double-strand break repair via homologous recombination"/>
    <property type="evidence" value="ECO:0007669"/>
    <property type="project" value="TreeGrafter"/>
</dbReference>
<feature type="compositionally biased region" description="Polar residues" evidence="3">
    <location>
        <begin position="324"/>
        <end position="356"/>
    </location>
</feature>
<keyword evidence="6" id="KW-1185">Reference proteome</keyword>